<evidence type="ECO:0000256" key="1">
    <source>
        <dbReference type="ARBA" id="ARBA00004175"/>
    </source>
</evidence>
<keyword evidence="6" id="KW-0800">Toxin</keyword>
<evidence type="ECO:0000256" key="9">
    <source>
        <dbReference type="ARBA" id="ARBA00023028"/>
    </source>
</evidence>
<dbReference type="GO" id="GO:0090729">
    <property type="term" value="F:toxin activity"/>
    <property type="evidence" value="ECO:0007669"/>
    <property type="project" value="UniProtKB-KW"/>
</dbReference>
<evidence type="ECO:0000256" key="7">
    <source>
        <dbReference type="ARBA" id="ARBA00022699"/>
    </source>
</evidence>
<keyword evidence="5" id="KW-1052">Target cell membrane</keyword>
<dbReference type="SUPFAM" id="SSF48403">
    <property type="entry name" value="Ankyrin repeat"/>
    <property type="match status" value="1"/>
</dbReference>
<dbReference type="PROSITE" id="PS50088">
    <property type="entry name" value="ANK_REPEAT"/>
    <property type="match status" value="2"/>
</dbReference>
<accession>A0AAV6TR50</accession>
<name>A0AAV6TR50_9ARAC</name>
<dbReference type="Gene3D" id="1.25.40.20">
    <property type="entry name" value="Ankyrin repeat-containing domain"/>
    <property type="match status" value="1"/>
</dbReference>
<dbReference type="InterPro" id="IPR036770">
    <property type="entry name" value="Ankyrin_rpt-contain_sf"/>
</dbReference>
<dbReference type="GO" id="GO:0044218">
    <property type="term" value="C:other organism cell membrane"/>
    <property type="evidence" value="ECO:0007669"/>
    <property type="project" value="UniProtKB-KW"/>
</dbReference>
<dbReference type="GO" id="GO:0006887">
    <property type="term" value="P:exocytosis"/>
    <property type="evidence" value="ECO:0007669"/>
    <property type="project" value="UniProtKB-KW"/>
</dbReference>
<evidence type="ECO:0000313" key="18">
    <source>
        <dbReference type="Proteomes" id="UP000827092"/>
    </source>
</evidence>
<keyword evidence="3" id="KW-0268">Exocytosis</keyword>
<evidence type="ECO:0000256" key="11">
    <source>
        <dbReference type="ARBA" id="ARBA00023136"/>
    </source>
</evidence>
<keyword evidence="10 16" id="KW-0040">ANK repeat</keyword>
<evidence type="ECO:0000256" key="14">
    <source>
        <dbReference type="ARBA" id="ARBA00049715"/>
    </source>
</evidence>
<keyword evidence="8" id="KW-0677">Repeat</keyword>
<protein>
    <recommendedName>
        <fullName evidence="15">Alpha-latrotoxin</fullName>
    </recommendedName>
</protein>
<evidence type="ECO:0000256" key="10">
    <source>
        <dbReference type="ARBA" id="ARBA00023043"/>
    </source>
</evidence>
<comment type="caution">
    <text evidence="17">The sequence shown here is derived from an EMBL/GenBank/DDBJ whole genome shotgun (WGS) entry which is preliminary data.</text>
</comment>
<evidence type="ECO:0000256" key="8">
    <source>
        <dbReference type="ARBA" id="ARBA00022737"/>
    </source>
</evidence>
<evidence type="ECO:0000256" key="16">
    <source>
        <dbReference type="PROSITE-ProRule" id="PRU00023"/>
    </source>
</evidence>
<dbReference type="PANTHER" id="PTHR24198:SF165">
    <property type="entry name" value="ANKYRIN REPEAT-CONTAINING PROTEIN-RELATED"/>
    <property type="match status" value="1"/>
</dbReference>
<dbReference type="InterPro" id="IPR002110">
    <property type="entry name" value="Ankyrin_rpt"/>
</dbReference>
<evidence type="ECO:0000256" key="2">
    <source>
        <dbReference type="ARBA" id="ARBA00004613"/>
    </source>
</evidence>
<dbReference type="Pfam" id="PF12796">
    <property type="entry name" value="Ank_2"/>
    <property type="match status" value="2"/>
</dbReference>
<dbReference type="SMART" id="SM00248">
    <property type="entry name" value="ANK"/>
    <property type="match status" value="3"/>
</dbReference>
<evidence type="ECO:0000256" key="4">
    <source>
        <dbReference type="ARBA" id="ARBA00022525"/>
    </source>
</evidence>
<keyword evidence="18" id="KW-1185">Reference proteome</keyword>
<reference evidence="17 18" key="1">
    <citation type="journal article" date="2022" name="Nat. Ecol. Evol.">
        <title>A masculinizing supergene underlies an exaggerated male reproductive morph in a spider.</title>
        <authorList>
            <person name="Hendrickx F."/>
            <person name="De Corte Z."/>
            <person name="Sonet G."/>
            <person name="Van Belleghem S.M."/>
            <person name="Kostlbacher S."/>
            <person name="Vangestel C."/>
        </authorList>
    </citation>
    <scope>NUCLEOTIDE SEQUENCE [LARGE SCALE GENOMIC DNA]</scope>
    <source>
        <strain evidence="17">W744_W776</strain>
    </source>
</reference>
<dbReference type="GO" id="GO:0044231">
    <property type="term" value="C:host cell presynaptic membrane"/>
    <property type="evidence" value="ECO:0007669"/>
    <property type="project" value="UniProtKB-KW"/>
</dbReference>
<dbReference type="GO" id="GO:0005576">
    <property type="term" value="C:extracellular region"/>
    <property type="evidence" value="ECO:0007669"/>
    <property type="project" value="UniProtKB-SubCell"/>
</dbReference>
<dbReference type="PANTHER" id="PTHR24198">
    <property type="entry name" value="ANKYRIN REPEAT AND PROTEIN KINASE DOMAIN-CONTAINING PROTEIN"/>
    <property type="match status" value="1"/>
</dbReference>
<evidence type="ECO:0000256" key="6">
    <source>
        <dbReference type="ARBA" id="ARBA00022656"/>
    </source>
</evidence>
<comment type="subunit">
    <text evidence="14">Homotetramer in membranes.</text>
</comment>
<feature type="repeat" description="ANK" evidence="16">
    <location>
        <begin position="66"/>
        <end position="98"/>
    </location>
</feature>
<evidence type="ECO:0000256" key="5">
    <source>
        <dbReference type="ARBA" id="ARBA00022537"/>
    </source>
</evidence>
<comment type="subcellular location">
    <subcellularLocation>
        <location evidence="2">Secreted</location>
    </subcellularLocation>
    <subcellularLocation>
        <location evidence="1">Target cell membrane</location>
    </subcellularLocation>
</comment>
<evidence type="ECO:0000256" key="3">
    <source>
        <dbReference type="ARBA" id="ARBA00022483"/>
    </source>
</evidence>
<dbReference type="AlphaFoldDB" id="A0AAV6TR50"/>
<evidence type="ECO:0000313" key="17">
    <source>
        <dbReference type="EMBL" id="KAG8174013.1"/>
    </source>
</evidence>
<keyword evidence="11" id="KW-0472">Membrane</keyword>
<feature type="repeat" description="ANK" evidence="16">
    <location>
        <begin position="99"/>
        <end position="131"/>
    </location>
</feature>
<keyword evidence="12" id="KW-1053">Target membrane</keyword>
<keyword evidence="4" id="KW-0964">Secreted</keyword>
<proteinExistence type="inferred from homology"/>
<evidence type="ECO:0000256" key="13">
    <source>
        <dbReference type="ARBA" id="ARBA00049657"/>
    </source>
</evidence>
<dbReference type="Proteomes" id="UP000827092">
    <property type="component" value="Unassembled WGS sequence"/>
</dbReference>
<evidence type="ECO:0000256" key="15">
    <source>
        <dbReference type="ARBA" id="ARBA00049811"/>
    </source>
</evidence>
<sequence>MYGKSTKGITYKFDFVVIFMKLGTGMKDNTKMADKIVFKAATVGKWGTVKHAIEKGEFDINSRDKNGCTFLIYAVLTGGLKVVEYLVEKGIEINAAANDGLTALHVAAKYNRPEMLKYLVENGANINATTNYDATPLSMASQCGHHEIAKYLEEKGGRQGC</sequence>
<dbReference type="PROSITE" id="PS50297">
    <property type="entry name" value="ANK_REP_REGION"/>
    <property type="match status" value="2"/>
</dbReference>
<evidence type="ECO:0000256" key="12">
    <source>
        <dbReference type="ARBA" id="ARBA00023298"/>
    </source>
</evidence>
<comment type="similarity">
    <text evidence="13">Belongs to the cationic peptide 01 (latrotoxin) family. 03 (alpha-latrotoxin) subfamily.</text>
</comment>
<keyword evidence="9" id="KW-0638">Presynaptic neurotoxin</keyword>
<dbReference type="EMBL" id="JAFNEN010001359">
    <property type="protein sequence ID" value="KAG8174013.1"/>
    <property type="molecule type" value="Genomic_DNA"/>
</dbReference>
<gene>
    <name evidence="17" type="ORF">JTE90_024159</name>
</gene>
<organism evidence="17 18">
    <name type="scientific">Oedothorax gibbosus</name>
    <dbReference type="NCBI Taxonomy" id="931172"/>
    <lineage>
        <taxon>Eukaryota</taxon>
        <taxon>Metazoa</taxon>
        <taxon>Ecdysozoa</taxon>
        <taxon>Arthropoda</taxon>
        <taxon>Chelicerata</taxon>
        <taxon>Arachnida</taxon>
        <taxon>Araneae</taxon>
        <taxon>Araneomorphae</taxon>
        <taxon>Entelegynae</taxon>
        <taxon>Araneoidea</taxon>
        <taxon>Linyphiidae</taxon>
        <taxon>Erigoninae</taxon>
        <taxon>Oedothorax</taxon>
    </lineage>
</organism>
<keyword evidence="7" id="KW-0528">Neurotoxin</keyword>